<accession>A0AAW0VZJ0</accession>
<comment type="caution">
    <text evidence="1">The sequence shown here is derived from an EMBL/GenBank/DDBJ whole genome shotgun (WGS) entry which is preliminary data.</text>
</comment>
<sequence length="198" mass="23313">FENLVHVQYLSSTCGLWLVFIKFFGRKPDTTVMAFQYKRKVLFEDGKNTTYCYVRIKPAMRTDESTQQLPSTSRAGQVEDKTPEKMVITREQRLRMERSYQRALRIREERMARNAENAKNPVVDNSAEDDGVISINSRGYEVRPLHNDGQRILANVPEPPKFKDGRPYCIHCSQLFDTSYYYDFFEIRTCEQCRKKNL</sequence>
<organism evidence="1 2">
    <name type="scientific">Cherax quadricarinatus</name>
    <name type="common">Australian red claw crayfish</name>
    <dbReference type="NCBI Taxonomy" id="27406"/>
    <lineage>
        <taxon>Eukaryota</taxon>
        <taxon>Metazoa</taxon>
        <taxon>Ecdysozoa</taxon>
        <taxon>Arthropoda</taxon>
        <taxon>Crustacea</taxon>
        <taxon>Multicrustacea</taxon>
        <taxon>Malacostraca</taxon>
        <taxon>Eumalacostraca</taxon>
        <taxon>Eucarida</taxon>
        <taxon>Decapoda</taxon>
        <taxon>Pleocyemata</taxon>
        <taxon>Astacidea</taxon>
        <taxon>Parastacoidea</taxon>
        <taxon>Parastacidae</taxon>
        <taxon>Cherax</taxon>
    </lineage>
</organism>
<dbReference type="AlphaFoldDB" id="A0AAW0VZJ0"/>
<keyword evidence="2" id="KW-1185">Reference proteome</keyword>
<evidence type="ECO:0000313" key="1">
    <source>
        <dbReference type="EMBL" id="KAK8722402.1"/>
    </source>
</evidence>
<gene>
    <name evidence="1" type="ORF">OTU49_012209</name>
</gene>
<dbReference type="EMBL" id="JARKIK010000095">
    <property type="protein sequence ID" value="KAK8722402.1"/>
    <property type="molecule type" value="Genomic_DNA"/>
</dbReference>
<reference evidence="1 2" key="1">
    <citation type="journal article" date="2024" name="BMC Genomics">
        <title>Genome assembly of redclaw crayfish (Cherax quadricarinatus) provides insights into its immune adaptation and hypoxia tolerance.</title>
        <authorList>
            <person name="Liu Z."/>
            <person name="Zheng J."/>
            <person name="Li H."/>
            <person name="Fang K."/>
            <person name="Wang S."/>
            <person name="He J."/>
            <person name="Zhou D."/>
            <person name="Weng S."/>
            <person name="Chi M."/>
            <person name="Gu Z."/>
            <person name="He J."/>
            <person name="Li F."/>
            <person name="Wang M."/>
        </authorList>
    </citation>
    <scope>NUCLEOTIDE SEQUENCE [LARGE SCALE GENOMIC DNA]</scope>
    <source>
        <strain evidence="1">ZL_2023a</strain>
    </source>
</reference>
<protein>
    <submittedName>
        <fullName evidence="1">Uncharacterized protein</fullName>
    </submittedName>
</protein>
<feature type="non-terminal residue" evidence="1">
    <location>
        <position position="1"/>
    </location>
</feature>
<name>A0AAW0VZJ0_CHEQU</name>
<proteinExistence type="predicted"/>
<dbReference type="Proteomes" id="UP001445076">
    <property type="component" value="Unassembled WGS sequence"/>
</dbReference>
<evidence type="ECO:0000313" key="2">
    <source>
        <dbReference type="Proteomes" id="UP001445076"/>
    </source>
</evidence>